<sequence>MSSTLALSGQGPVTLDWALDQETNVINWSTYGPAAGRVAQDLWSQRETIQDLIRHHLNLGQQYGCTVLPLKHWIQGGFNICVMVEVRTLGTRNEAFRVVFRCPMPHKLSEAHYPGAVDEKMGCEVGVYAWVEEHCPEIPSPHLYGFGFSNGRHFTHSMHLPLLHRISYPSHNLTSAYMLLEYLGPDTGRMLFDTFDSQRGDLEKRRRLFTGMSRIMLSLAKIPQPRIGSFCFHDDGTVTLTNRPLCCSTMILENDTGARSMQRSDTYTCTDAYVADMLALHDQRFLKQPNAVNDEEDCHFQMATKVLLRVYSRSFIQKQFRQGPFLLHLTDFHASNLIVDQDWNVTGLIDLEWICALPFEMHQVPYWLTGCAIDGLKGEGLVKFNQVRQEFLRIFEAEEQSAPAHAFSLTRIMEETWDLGGVWFWYCLSSVNAMYFFLEAYILPAWSLSPEAEKIISKFWSRDSEAVVKAKLEDRKAYDKELRGLFGHNQEA</sequence>
<dbReference type="AlphaFoldDB" id="A0A9P8CXG7"/>
<keyword evidence="2" id="KW-1185">Reference proteome</keyword>
<evidence type="ECO:0000313" key="2">
    <source>
        <dbReference type="Proteomes" id="UP000887229"/>
    </source>
</evidence>
<accession>A0A9P8CXG7</accession>
<protein>
    <recommendedName>
        <fullName evidence="3">Aminoglycoside phosphotransferase domain-containing protein</fullName>
    </recommendedName>
</protein>
<reference evidence="1" key="1">
    <citation type="journal article" date="2021" name="IMA Fungus">
        <title>Genomic characterization of three marine fungi, including Emericellopsis atlantica sp. nov. with signatures of a generalist lifestyle and marine biomass degradation.</title>
        <authorList>
            <person name="Hagestad O.C."/>
            <person name="Hou L."/>
            <person name="Andersen J.H."/>
            <person name="Hansen E.H."/>
            <person name="Altermark B."/>
            <person name="Li C."/>
            <person name="Kuhnert E."/>
            <person name="Cox R.J."/>
            <person name="Crous P.W."/>
            <person name="Spatafora J.W."/>
            <person name="Lail K."/>
            <person name="Amirebrahimi M."/>
            <person name="Lipzen A."/>
            <person name="Pangilinan J."/>
            <person name="Andreopoulos W."/>
            <person name="Hayes R.D."/>
            <person name="Ng V."/>
            <person name="Grigoriev I.V."/>
            <person name="Jackson S.A."/>
            <person name="Sutton T.D.S."/>
            <person name="Dobson A.D.W."/>
            <person name="Rama T."/>
        </authorList>
    </citation>
    <scope>NUCLEOTIDE SEQUENCE</scope>
    <source>
        <strain evidence="1">TS7</strain>
    </source>
</reference>
<proteinExistence type="predicted"/>
<comment type="caution">
    <text evidence="1">The sequence shown here is derived from an EMBL/GenBank/DDBJ whole genome shotgun (WGS) entry which is preliminary data.</text>
</comment>
<name>A0A9P8CXG7_9HYPO</name>
<organism evidence="1 2">
    <name type="scientific">Emericellopsis atlantica</name>
    <dbReference type="NCBI Taxonomy" id="2614577"/>
    <lineage>
        <taxon>Eukaryota</taxon>
        <taxon>Fungi</taxon>
        <taxon>Dikarya</taxon>
        <taxon>Ascomycota</taxon>
        <taxon>Pezizomycotina</taxon>
        <taxon>Sordariomycetes</taxon>
        <taxon>Hypocreomycetidae</taxon>
        <taxon>Hypocreales</taxon>
        <taxon>Bionectriaceae</taxon>
        <taxon>Emericellopsis</taxon>
    </lineage>
</organism>
<dbReference type="PANTHER" id="PTHR21310:SF37">
    <property type="entry name" value="AMINOGLYCOSIDE PHOSPHOTRANSFERASE DOMAIN-CONTAINING PROTEIN"/>
    <property type="match status" value="1"/>
</dbReference>
<dbReference type="PANTHER" id="PTHR21310">
    <property type="entry name" value="AMINOGLYCOSIDE PHOSPHOTRANSFERASE-RELATED-RELATED"/>
    <property type="match status" value="1"/>
</dbReference>
<dbReference type="SUPFAM" id="SSF56112">
    <property type="entry name" value="Protein kinase-like (PK-like)"/>
    <property type="match status" value="1"/>
</dbReference>
<dbReference type="InterPro" id="IPR011009">
    <property type="entry name" value="Kinase-like_dom_sf"/>
</dbReference>
<evidence type="ECO:0000313" key="1">
    <source>
        <dbReference type="EMBL" id="KAG9259006.1"/>
    </source>
</evidence>
<dbReference type="Proteomes" id="UP000887229">
    <property type="component" value="Unassembled WGS sequence"/>
</dbReference>
<dbReference type="RefSeq" id="XP_046122930.1">
    <property type="nucleotide sequence ID" value="XM_046265477.1"/>
</dbReference>
<dbReference type="GeneID" id="70296380"/>
<dbReference type="OrthoDB" id="3645574at2759"/>
<evidence type="ECO:0008006" key="3">
    <source>
        <dbReference type="Google" id="ProtNLM"/>
    </source>
</evidence>
<gene>
    <name evidence="1" type="ORF">F5Z01DRAFT_678882</name>
</gene>
<dbReference type="InterPro" id="IPR051678">
    <property type="entry name" value="AGP_Transferase"/>
</dbReference>
<dbReference type="EMBL" id="MU251242">
    <property type="protein sequence ID" value="KAG9259006.1"/>
    <property type="molecule type" value="Genomic_DNA"/>
</dbReference>